<sequence>MIQAIGLCRFSYPALGGFQVEHEKIEDRIAYLYAEKRLQERFALFEHVALPCLRAQTDPNFEIIIVVGDSLPDMHLTRLMDLIEDMPQLRVQVHPPLPHRQGMRDILNDARHDRSKPCLQFRFDDDDAIGVDFITRLREAATDAKPLTAKHKMVAFDFHHGWTAEFTGQGISATQTYRPMFTAALAVQVAGGNGQSIMNFGHEKMGRFMPVVSYGDTPMWIRSHNDFNDSRQKANAKPVRVKPLNDAQRALFKDRFAIDEDAIKTAFSAL</sequence>
<evidence type="ECO:0000313" key="1">
    <source>
        <dbReference type="EMBL" id="SPH22530.1"/>
    </source>
</evidence>
<evidence type="ECO:0008006" key="3">
    <source>
        <dbReference type="Google" id="ProtNLM"/>
    </source>
</evidence>
<evidence type="ECO:0000313" key="2">
    <source>
        <dbReference type="Proteomes" id="UP000244880"/>
    </source>
</evidence>
<gene>
    <name evidence="1" type="ORF">ASD8599_03274</name>
</gene>
<dbReference type="SUPFAM" id="SSF53448">
    <property type="entry name" value="Nucleotide-diphospho-sugar transferases"/>
    <property type="match status" value="1"/>
</dbReference>
<dbReference type="InterPro" id="IPR029044">
    <property type="entry name" value="Nucleotide-diphossugar_trans"/>
</dbReference>
<accession>A0A2R8BHF7</accession>
<keyword evidence="2" id="KW-1185">Reference proteome</keyword>
<protein>
    <recommendedName>
        <fullName evidence="3">Rhamnosyl transferase</fullName>
    </recommendedName>
</protein>
<dbReference type="Pfam" id="PF11316">
    <property type="entry name" value="Rhamno_transf"/>
    <property type="match status" value="1"/>
</dbReference>
<organism evidence="1 2">
    <name type="scientific">Ascidiaceihabitans donghaensis</name>
    <dbReference type="NCBI Taxonomy" id="1510460"/>
    <lineage>
        <taxon>Bacteria</taxon>
        <taxon>Pseudomonadati</taxon>
        <taxon>Pseudomonadota</taxon>
        <taxon>Alphaproteobacteria</taxon>
        <taxon>Rhodobacterales</taxon>
        <taxon>Paracoccaceae</taxon>
        <taxon>Ascidiaceihabitans</taxon>
    </lineage>
</organism>
<dbReference type="Proteomes" id="UP000244880">
    <property type="component" value="Unassembled WGS sequence"/>
</dbReference>
<dbReference type="AlphaFoldDB" id="A0A2R8BHF7"/>
<dbReference type="EMBL" id="OMOR01000001">
    <property type="protein sequence ID" value="SPH22530.1"/>
    <property type="molecule type" value="Genomic_DNA"/>
</dbReference>
<proteinExistence type="predicted"/>
<dbReference type="InterPro" id="IPR021466">
    <property type="entry name" value="Put_rhamnosyl_transferase"/>
</dbReference>
<name>A0A2R8BHF7_9RHOB</name>
<reference evidence="1 2" key="1">
    <citation type="submission" date="2018-03" db="EMBL/GenBank/DDBJ databases">
        <authorList>
            <person name="Keele B.F."/>
        </authorList>
    </citation>
    <scope>NUCLEOTIDE SEQUENCE [LARGE SCALE GENOMIC DNA]</scope>
    <source>
        <strain evidence="1 2">CECT 8599</strain>
    </source>
</reference>
<dbReference type="CDD" id="cd00761">
    <property type="entry name" value="Glyco_tranf_GTA_type"/>
    <property type="match status" value="1"/>
</dbReference>